<comment type="caution">
    <text evidence="2">The sequence shown here is derived from an EMBL/GenBank/DDBJ whole genome shotgun (WGS) entry which is preliminary data.</text>
</comment>
<dbReference type="RefSeq" id="WP_132580026.1">
    <property type="nucleotide sequence ID" value="NZ_SMAJ01000002.1"/>
</dbReference>
<dbReference type="AlphaFoldDB" id="A0A4R3ME78"/>
<dbReference type="Proteomes" id="UP000295525">
    <property type="component" value="Unassembled WGS sequence"/>
</dbReference>
<feature type="domain" description="DUF6285" evidence="1">
    <location>
        <begin position="24"/>
        <end position="116"/>
    </location>
</feature>
<dbReference type="EMBL" id="SMAJ01000002">
    <property type="protein sequence ID" value="TCT10457.1"/>
    <property type="molecule type" value="Genomic_DNA"/>
</dbReference>
<reference evidence="2 3" key="1">
    <citation type="submission" date="2019-03" db="EMBL/GenBank/DDBJ databases">
        <title>Genomic Encyclopedia of Type Strains, Phase IV (KMG-IV): sequencing the most valuable type-strain genomes for metagenomic binning, comparative biology and taxonomic classification.</title>
        <authorList>
            <person name="Goeker M."/>
        </authorList>
    </citation>
    <scope>NUCLEOTIDE SEQUENCE [LARGE SCALE GENOMIC DNA]</scope>
    <source>
        <strain evidence="2 3">DSM 24591</strain>
    </source>
</reference>
<protein>
    <recommendedName>
        <fullName evidence="1">DUF6285 domain-containing protein</fullName>
    </recommendedName>
</protein>
<evidence type="ECO:0000313" key="3">
    <source>
        <dbReference type="Proteomes" id="UP000295525"/>
    </source>
</evidence>
<organism evidence="2 3">
    <name type="scientific">Paralcaligenes ureilyticus</name>
    <dbReference type="NCBI Taxonomy" id="627131"/>
    <lineage>
        <taxon>Bacteria</taxon>
        <taxon>Pseudomonadati</taxon>
        <taxon>Pseudomonadota</taxon>
        <taxon>Betaproteobacteria</taxon>
        <taxon>Burkholderiales</taxon>
        <taxon>Alcaligenaceae</taxon>
        <taxon>Paralcaligenes</taxon>
    </lineage>
</organism>
<evidence type="ECO:0000259" key="1">
    <source>
        <dbReference type="Pfam" id="PF19802"/>
    </source>
</evidence>
<evidence type="ECO:0000313" key="2">
    <source>
        <dbReference type="EMBL" id="TCT10457.1"/>
    </source>
</evidence>
<keyword evidence="3" id="KW-1185">Reference proteome</keyword>
<accession>A0A4R3ME78</accession>
<dbReference type="InterPro" id="IPR046252">
    <property type="entry name" value="DUF6285"/>
</dbReference>
<dbReference type="OrthoDB" id="8687901at2"/>
<name>A0A4R3ME78_9BURK</name>
<dbReference type="Pfam" id="PF19802">
    <property type="entry name" value="DUF6285"/>
    <property type="match status" value="1"/>
</dbReference>
<proteinExistence type="predicted"/>
<sequence>MNNRPYGNELLHAARQALLDGLLPLLPADRTYDALMIANAMAIAARELESRGWPDDRVNDQIARFYRDLGLGDAGASEAGLALKIRNRLIDKSQYPRLRVLLLAMTREKLAISNPKHLRK</sequence>
<gene>
    <name evidence="2" type="ORF">EDC26_102417</name>
</gene>